<sequence>MCVVATHRNLGSLCKLEHEENADLNFIEKVFFKSNATAVYFLTTTLIIQLRLISIFFLKFWTVLLPIFFDNNTSVVAFSQSLRKRIFFLSLDLQKSNGDLFFKLDSILTYIFIFTKKYLTLGNYHLMSLFDVLERLLMLLLNFILNNVINYNFSRLKKIKRFIKFVNRLESIANTNFQQNSLTWAKVKKKCGFFKLNVGVEQMSVHRCLESDFKNNSSNFIWHIKNCDSDIYEIFVAVFIIELLK</sequence>
<evidence type="ECO:0000313" key="3">
    <source>
        <dbReference type="Proteomes" id="UP000276133"/>
    </source>
</evidence>
<gene>
    <name evidence="2" type="ORF">BpHYR1_035352</name>
</gene>
<evidence type="ECO:0000313" key="2">
    <source>
        <dbReference type="EMBL" id="RNA18590.1"/>
    </source>
</evidence>
<protein>
    <submittedName>
        <fullName evidence="2">Uncharacterized protein</fullName>
    </submittedName>
</protein>
<keyword evidence="1" id="KW-1133">Transmembrane helix</keyword>
<proteinExistence type="predicted"/>
<feature type="transmembrane region" description="Helical" evidence="1">
    <location>
        <begin position="136"/>
        <end position="153"/>
    </location>
</feature>
<dbReference type="AlphaFoldDB" id="A0A3M7R4S4"/>
<evidence type="ECO:0000256" key="1">
    <source>
        <dbReference type="SAM" id="Phobius"/>
    </source>
</evidence>
<keyword evidence="3" id="KW-1185">Reference proteome</keyword>
<accession>A0A3M7R4S4</accession>
<comment type="caution">
    <text evidence="2">The sequence shown here is derived from an EMBL/GenBank/DDBJ whole genome shotgun (WGS) entry which is preliminary data.</text>
</comment>
<keyword evidence="1" id="KW-0472">Membrane</keyword>
<name>A0A3M7R4S4_BRAPC</name>
<reference evidence="2 3" key="1">
    <citation type="journal article" date="2018" name="Sci. Rep.">
        <title>Genomic signatures of local adaptation to the degree of environmental predictability in rotifers.</title>
        <authorList>
            <person name="Franch-Gras L."/>
            <person name="Hahn C."/>
            <person name="Garcia-Roger E.M."/>
            <person name="Carmona M.J."/>
            <person name="Serra M."/>
            <person name="Gomez A."/>
        </authorList>
    </citation>
    <scope>NUCLEOTIDE SEQUENCE [LARGE SCALE GENOMIC DNA]</scope>
    <source>
        <strain evidence="2">HYR1</strain>
    </source>
</reference>
<organism evidence="2 3">
    <name type="scientific">Brachionus plicatilis</name>
    <name type="common">Marine rotifer</name>
    <name type="synonym">Brachionus muelleri</name>
    <dbReference type="NCBI Taxonomy" id="10195"/>
    <lineage>
        <taxon>Eukaryota</taxon>
        <taxon>Metazoa</taxon>
        <taxon>Spiralia</taxon>
        <taxon>Gnathifera</taxon>
        <taxon>Rotifera</taxon>
        <taxon>Eurotatoria</taxon>
        <taxon>Monogononta</taxon>
        <taxon>Pseudotrocha</taxon>
        <taxon>Ploima</taxon>
        <taxon>Brachionidae</taxon>
        <taxon>Brachionus</taxon>
    </lineage>
</organism>
<dbReference type="Proteomes" id="UP000276133">
    <property type="component" value="Unassembled WGS sequence"/>
</dbReference>
<dbReference type="EMBL" id="REGN01004209">
    <property type="protein sequence ID" value="RNA18590.1"/>
    <property type="molecule type" value="Genomic_DNA"/>
</dbReference>
<keyword evidence="1" id="KW-0812">Transmembrane</keyword>